<comment type="caution">
    <text evidence="1">The sequence shown here is derived from an EMBL/GenBank/DDBJ whole genome shotgun (WGS) entry which is preliminary data.</text>
</comment>
<name>A0A4Q7L260_9PSEU</name>
<gene>
    <name evidence="1" type="ORF">EV193_102600</name>
</gene>
<dbReference type="InterPro" id="IPR029033">
    <property type="entry name" value="His_PPase_superfam"/>
</dbReference>
<dbReference type="RefSeq" id="WP_130343431.1">
    <property type="nucleotide sequence ID" value="NZ_SGWQ01000002.1"/>
</dbReference>
<reference evidence="1 2" key="1">
    <citation type="submission" date="2019-02" db="EMBL/GenBank/DDBJ databases">
        <title>Genomic Encyclopedia of Type Strains, Phase IV (KMG-IV): sequencing the most valuable type-strain genomes for metagenomic binning, comparative biology and taxonomic classification.</title>
        <authorList>
            <person name="Goeker M."/>
        </authorList>
    </citation>
    <scope>NUCLEOTIDE SEQUENCE [LARGE SCALE GENOMIC DNA]</scope>
    <source>
        <strain evidence="1 2">DSM 101727</strain>
    </source>
</reference>
<accession>A0A4Q7L260</accession>
<dbReference type="Proteomes" id="UP000294257">
    <property type="component" value="Unassembled WGS sequence"/>
</dbReference>
<dbReference type="AlphaFoldDB" id="A0A4Q7L260"/>
<dbReference type="InterPro" id="IPR013078">
    <property type="entry name" value="His_Pase_superF_clade-1"/>
</dbReference>
<dbReference type="SUPFAM" id="SSF53254">
    <property type="entry name" value="Phosphoglycerate mutase-like"/>
    <property type="match status" value="1"/>
</dbReference>
<evidence type="ECO:0000313" key="1">
    <source>
        <dbReference type="EMBL" id="RZS43619.1"/>
    </source>
</evidence>
<sequence>MTTRLSLISPGVTEATRRAAFPADEPLLDHTPVAADLGRLDAAWHAPALRCVQTAGVLGLDTIAEPALDGWRYGSWAGRTITELAESDPGLAAAWRADPDFSPPGGESLRALLRRAVTWMDALPGEHRRLAAVADGSMIKAAVVHAIAGTPESLWRLDIRPFTVTVLHTDGRRWSLRAIGQPLNG</sequence>
<organism evidence="1 2">
    <name type="scientific">Herbihabitans rhizosphaerae</name>
    <dbReference type="NCBI Taxonomy" id="1872711"/>
    <lineage>
        <taxon>Bacteria</taxon>
        <taxon>Bacillati</taxon>
        <taxon>Actinomycetota</taxon>
        <taxon>Actinomycetes</taxon>
        <taxon>Pseudonocardiales</taxon>
        <taxon>Pseudonocardiaceae</taxon>
        <taxon>Herbihabitans</taxon>
    </lineage>
</organism>
<evidence type="ECO:0000313" key="2">
    <source>
        <dbReference type="Proteomes" id="UP000294257"/>
    </source>
</evidence>
<dbReference type="Pfam" id="PF00300">
    <property type="entry name" value="His_Phos_1"/>
    <property type="match status" value="1"/>
</dbReference>
<keyword evidence="2" id="KW-1185">Reference proteome</keyword>
<dbReference type="OrthoDB" id="7502553at2"/>
<dbReference type="EMBL" id="SGWQ01000002">
    <property type="protein sequence ID" value="RZS43619.1"/>
    <property type="molecule type" value="Genomic_DNA"/>
</dbReference>
<proteinExistence type="predicted"/>
<dbReference type="Gene3D" id="3.40.50.1240">
    <property type="entry name" value="Phosphoglycerate mutase-like"/>
    <property type="match status" value="1"/>
</dbReference>
<protein>
    <submittedName>
        <fullName evidence="1">Broad specificity phosphatase PhoE</fullName>
    </submittedName>
</protein>